<feature type="domain" description="EthD" evidence="2">
    <location>
        <begin position="12"/>
        <end position="106"/>
    </location>
</feature>
<name>A0A6A6DJZ6_9PEZI</name>
<dbReference type="Gene3D" id="3.30.70.100">
    <property type="match status" value="1"/>
</dbReference>
<dbReference type="EMBL" id="ML994676">
    <property type="protein sequence ID" value="KAF2178250.1"/>
    <property type="molecule type" value="Genomic_DNA"/>
</dbReference>
<dbReference type="GO" id="GO:0016491">
    <property type="term" value="F:oxidoreductase activity"/>
    <property type="evidence" value="ECO:0007669"/>
    <property type="project" value="InterPro"/>
</dbReference>
<reference evidence="3" key="1">
    <citation type="journal article" date="2020" name="Stud. Mycol.">
        <title>101 Dothideomycetes genomes: a test case for predicting lifestyles and emergence of pathogens.</title>
        <authorList>
            <person name="Haridas S."/>
            <person name="Albert R."/>
            <person name="Binder M."/>
            <person name="Bloem J."/>
            <person name="Labutti K."/>
            <person name="Salamov A."/>
            <person name="Andreopoulos B."/>
            <person name="Baker S."/>
            <person name="Barry K."/>
            <person name="Bills G."/>
            <person name="Bluhm B."/>
            <person name="Cannon C."/>
            <person name="Castanera R."/>
            <person name="Culley D."/>
            <person name="Daum C."/>
            <person name="Ezra D."/>
            <person name="Gonzalez J."/>
            <person name="Henrissat B."/>
            <person name="Kuo A."/>
            <person name="Liang C."/>
            <person name="Lipzen A."/>
            <person name="Lutzoni F."/>
            <person name="Magnuson J."/>
            <person name="Mondo S."/>
            <person name="Nolan M."/>
            <person name="Ohm R."/>
            <person name="Pangilinan J."/>
            <person name="Park H.-J."/>
            <person name="Ramirez L."/>
            <person name="Alfaro M."/>
            <person name="Sun H."/>
            <person name="Tritt A."/>
            <person name="Yoshinaga Y."/>
            <person name="Zwiers L.-H."/>
            <person name="Turgeon B."/>
            <person name="Goodwin S."/>
            <person name="Spatafora J."/>
            <person name="Crous P."/>
            <person name="Grigoriev I."/>
        </authorList>
    </citation>
    <scope>NUCLEOTIDE SEQUENCE</scope>
    <source>
        <strain evidence="3">CBS 207.26</strain>
    </source>
</reference>
<dbReference type="InterPro" id="IPR011008">
    <property type="entry name" value="Dimeric_a/b-barrel"/>
</dbReference>
<dbReference type="InterPro" id="IPR009799">
    <property type="entry name" value="EthD_dom"/>
</dbReference>
<proteinExistence type="inferred from homology"/>
<dbReference type="AlphaFoldDB" id="A0A6A6DJZ6"/>
<evidence type="ECO:0000259" key="2">
    <source>
        <dbReference type="Pfam" id="PF07110"/>
    </source>
</evidence>
<protein>
    <recommendedName>
        <fullName evidence="2">EthD domain-containing protein</fullName>
    </recommendedName>
</protein>
<sequence>MVFKMTVLVKKHPDYTDEEFHEYWSKKHAQLFLGTANSKKCFLRYAQFHVNKKLSDELASKAPGLEAPDYDGIGEFWANSLEDIIEYINDEEYQRVVVPDEHKFTKRDEWKILVGEYEDKFLSDIVASQR</sequence>
<keyword evidence="4" id="KW-1185">Reference proteome</keyword>
<dbReference type="Proteomes" id="UP000800200">
    <property type="component" value="Unassembled WGS sequence"/>
</dbReference>
<comment type="similarity">
    <text evidence="1">Belongs to the tpcK family.</text>
</comment>
<dbReference type="Pfam" id="PF07110">
    <property type="entry name" value="EthD"/>
    <property type="match status" value="1"/>
</dbReference>
<evidence type="ECO:0000313" key="3">
    <source>
        <dbReference type="EMBL" id="KAF2178250.1"/>
    </source>
</evidence>
<gene>
    <name evidence="3" type="ORF">K469DRAFT_675889</name>
</gene>
<accession>A0A6A6DJZ6</accession>
<evidence type="ECO:0000313" key="4">
    <source>
        <dbReference type="Proteomes" id="UP000800200"/>
    </source>
</evidence>
<evidence type="ECO:0000256" key="1">
    <source>
        <dbReference type="ARBA" id="ARBA00005986"/>
    </source>
</evidence>
<organism evidence="3 4">
    <name type="scientific">Zopfia rhizophila CBS 207.26</name>
    <dbReference type="NCBI Taxonomy" id="1314779"/>
    <lineage>
        <taxon>Eukaryota</taxon>
        <taxon>Fungi</taxon>
        <taxon>Dikarya</taxon>
        <taxon>Ascomycota</taxon>
        <taxon>Pezizomycotina</taxon>
        <taxon>Dothideomycetes</taxon>
        <taxon>Dothideomycetes incertae sedis</taxon>
        <taxon>Zopfiaceae</taxon>
        <taxon>Zopfia</taxon>
    </lineage>
</organism>
<dbReference type="SUPFAM" id="SSF54909">
    <property type="entry name" value="Dimeric alpha+beta barrel"/>
    <property type="match status" value="1"/>
</dbReference>
<dbReference type="OrthoDB" id="3183782at2759"/>